<dbReference type="InterPro" id="IPR005502">
    <property type="entry name" value="Ribosyl_crysJ1"/>
</dbReference>
<protein>
    <submittedName>
        <fullName evidence="1">ADP-ribosylglycohydrolase</fullName>
    </submittedName>
</protein>
<gene>
    <name evidence="1" type="ORF">CLV48_107179</name>
</gene>
<reference evidence="1 2" key="1">
    <citation type="submission" date="2018-03" db="EMBL/GenBank/DDBJ databases">
        <title>Genomic Encyclopedia of Archaeal and Bacterial Type Strains, Phase II (KMG-II): from individual species to whole genera.</title>
        <authorList>
            <person name="Goeker M."/>
        </authorList>
    </citation>
    <scope>NUCLEOTIDE SEQUENCE [LARGE SCALE GENOMIC DNA]</scope>
    <source>
        <strain evidence="1 2">DSM 28057</strain>
    </source>
</reference>
<dbReference type="OrthoDB" id="9761704at2"/>
<name>A0A2P8E1V7_9BACT</name>
<dbReference type="InterPro" id="IPR036705">
    <property type="entry name" value="Ribosyl_crysJ1_sf"/>
</dbReference>
<dbReference type="RefSeq" id="WP_106567838.1">
    <property type="nucleotide sequence ID" value="NZ_PYGF01000007.1"/>
</dbReference>
<organism evidence="1 2">
    <name type="scientific">Cecembia rubra</name>
    <dbReference type="NCBI Taxonomy" id="1485585"/>
    <lineage>
        <taxon>Bacteria</taxon>
        <taxon>Pseudomonadati</taxon>
        <taxon>Bacteroidota</taxon>
        <taxon>Cytophagia</taxon>
        <taxon>Cytophagales</taxon>
        <taxon>Cyclobacteriaceae</taxon>
        <taxon>Cecembia</taxon>
    </lineage>
</organism>
<keyword evidence="2" id="KW-1185">Reference proteome</keyword>
<proteinExistence type="predicted"/>
<dbReference type="Pfam" id="PF03747">
    <property type="entry name" value="ADP_ribosyl_GH"/>
    <property type="match status" value="1"/>
</dbReference>
<dbReference type="AlphaFoldDB" id="A0A2P8E1V7"/>
<dbReference type="Gene3D" id="1.10.4080.10">
    <property type="entry name" value="ADP-ribosylation/Crystallin J1"/>
    <property type="match status" value="1"/>
</dbReference>
<dbReference type="SUPFAM" id="SSF101478">
    <property type="entry name" value="ADP-ribosylglycohydrolase"/>
    <property type="match status" value="1"/>
</dbReference>
<comment type="caution">
    <text evidence="1">The sequence shown here is derived from an EMBL/GenBank/DDBJ whole genome shotgun (WGS) entry which is preliminary data.</text>
</comment>
<dbReference type="Gene3D" id="2.60.120.260">
    <property type="entry name" value="Galactose-binding domain-like"/>
    <property type="match status" value="1"/>
</dbReference>
<sequence length="522" mass="59210">MKSSLFLTFIIAASLWLNSCQKSQPSYELYEEGQEISIPKAKLQDKIKGGWAGQVIGCTYGGPTEFRFNGTMIGDHIPIPWDENQMLWWYENVPGLYDDVYMDLTFVDIFEKYGLDAPDSLHALAFAHAEYQLWHANQAARYNILNGMMPPASGFWKNNPHSDDIDFQIEADFAGLMAPGMVNAAADIGNRIGHIMNYGDGVYGGIYVAAMYALAFVHDDMEFIVEEALKTIPKESEFHQCITDVIQWYRQYPDDWKRNWFEVQKKWSFDRGCPDGVFKAFNIDAKINAAYIVIGLLYGKGDYGKTIDIATRCGQDSDCNPANAGGILGTMIGYSNIPDYWKQGIDKVEDMNFKFTDMSLNKVYEVGMKHALEMASRNGGRVEGDNVVLPYQKPKTMPLEIGFEGIYPTRRMNLSKNLNTANQEIAFKIKGKGLVITGEAVKDASKEHDNLLINVWIDGKLHEEVKMPTSFQSRKHEIFWFYDLGEGEHEIRLEAKYIPQGYQVNVREALLYSSINPGNQNY</sequence>
<evidence type="ECO:0000313" key="1">
    <source>
        <dbReference type="EMBL" id="PSL03461.1"/>
    </source>
</evidence>
<accession>A0A2P8E1V7</accession>
<dbReference type="Proteomes" id="UP000240708">
    <property type="component" value="Unassembled WGS sequence"/>
</dbReference>
<keyword evidence="1" id="KW-0378">Hydrolase</keyword>
<evidence type="ECO:0000313" key="2">
    <source>
        <dbReference type="Proteomes" id="UP000240708"/>
    </source>
</evidence>
<dbReference type="EMBL" id="PYGF01000007">
    <property type="protein sequence ID" value="PSL03461.1"/>
    <property type="molecule type" value="Genomic_DNA"/>
</dbReference>
<dbReference type="GO" id="GO:0016787">
    <property type="term" value="F:hydrolase activity"/>
    <property type="evidence" value="ECO:0007669"/>
    <property type="project" value="UniProtKB-KW"/>
</dbReference>